<accession>A0A7C9FB99</accession>
<sequence>MYTLATPNKSDYPTLLAIWEASVRATHHFLHEGAVEFFKKIIQENEVFDQVKLTVVRDADPMILGFMGVSEHRLEMLFLAPEARGKGIGKILLRHAIDNLGITHVDVNEQNGEALKFYEKAGFRVISRSELDGTGKPYPILHMQLPA</sequence>
<keyword evidence="5" id="KW-1185">Reference proteome</keyword>
<dbReference type="InterPro" id="IPR000182">
    <property type="entry name" value="GNAT_dom"/>
</dbReference>
<dbReference type="InterPro" id="IPR016181">
    <property type="entry name" value="Acyl_CoA_acyltransferase"/>
</dbReference>
<name>A0A7C9FB99_9BACT</name>
<dbReference type="PROSITE" id="PS51186">
    <property type="entry name" value="GNAT"/>
    <property type="match status" value="1"/>
</dbReference>
<dbReference type="Proteomes" id="UP000479293">
    <property type="component" value="Unassembled WGS sequence"/>
</dbReference>
<evidence type="ECO:0000256" key="1">
    <source>
        <dbReference type="ARBA" id="ARBA00022679"/>
    </source>
</evidence>
<dbReference type="EMBL" id="WHLY01000002">
    <property type="protein sequence ID" value="MPR32367.1"/>
    <property type="molecule type" value="Genomic_DNA"/>
</dbReference>
<evidence type="ECO:0000256" key="2">
    <source>
        <dbReference type="ARBA" id="ARBA00023315"/>
    </source>
</evidence>
<keyword evidence="2" id="KW-0012">Acyltransferase</keyword>
<dbReference type="PANTHER" id="PTHR43800:SF1">
    <property type="entry name" value="PEPTIDYL-LYSINE N-ACETYLTRANSFERASE YJAB"/>
    <property type="match status" value="1"/>
</dbReference>
<dbReference type="AlphaFoldDB" id="A0A7C9FB99"/>
<keyword evidence="1 4" id="KW-0808">Transferase</keyword>
<reference evidence="4 5" key="1">
    <citation type="submission" date="2019-10" db="EMBL/GenBank/DDBJ databases">
        <title>Draft Genome Sequence of Cytophagaceae sp. SJW1-29.</title>
        <authorList>
            <person name="Choi A."/>
        </authorList>
    </citation>
    <scope>NUCLEOTIDE SEQUENCE [LARGE SCALE GENOMIC DNA]</scope>
    <source>
        <strain evidence="4 5">SJW1-29</strain>
    </source>
</reference>
<dbReference type="CDD" id="cd04301">
    <property type="entry name" value="NAT_SF"/>
    <property type="match status" value="1"/>
</dbReference>
<proteinExistence type="predicted"/>
<evidence type="ECO:0000313" key="5">
    <source>
        <dbReference type="Proteomes" id="UP000479293"/>
    </source>
</evidence>
<protein>
    <submittedName>
        <fullName evidence="4">GNAT family N-acetyltransferase</fullName>
    </submittedName>
</protein>
<dbReference type="Gene3D" id="3.40.630.30">
    <property type="match status" value="1"/>
</dbReference>
<dbReference type="Pfam" id="PF13673">
    <property type="entry name" value="Acetyltransf_10"/>
    <property type="match status" value="1"/>
</dbReference>
<dbReference type="SUPFAM" id="SSF55729">
    <property type="entry name" value="Acyl-CoA N-acyltransferases (Nat)"/>
    <property type="match status" value="1"/>
</dbReference>
<gene>
    <name evidence="4" type="ORF">GBK04_03140</name>
</gene>
<evidence type="ECO:0000259" key="3">
    <source>
        <dbReference type="PROSITE" id="PS51186"/>
    </source>
</evidence>
<evidence type="ECO:0000313" key="4">
    <source>
        <dbReference type="EMBL" id="MPR32367.1"/>
    </source>
</evidence>
<dbReference type="PANTHER" id="PTHR43800">
    <property type="entry name" value="PEPTIDYL-LYSINE N-ACETYLTRANSFERASE YJAB"/>
    <property type="match status" value="1"/>
</dbReference>
<feature type="domain" description="N-acetyltransferase" evidence="3">
    <location>
        <begin position="1"/>
        <end position="147"/>
    </location>
</feature>
<comment type="caution">
    <text evidence="4">The sequence shown here is derived from an EMBL/GenBank/DDBJ whole genome shotgun (WGS) entry which is preliminary data.</text>
</comment>
<organism evidence="4 5">
    <name type="scientific">Salmonirosea aquatica</name>
    <dbReference type="NCBI Taxonomy" id="2654236"/>
    <lineage>
        <taxon>Bacteria</taxon>
        <taxon>Pseudomonadati</taxon>
        <taxon>Bacteroidota</taxon>
        <taxon>Cytophagia</taxon>
        <taxon>Cytophagales</taxon>
        <taxon>Spirosomataceae</taxon>
        <taxon>Salmonirosea</taxon>
    </lineage>
</organism>
<dbReference type="GO" id="GO:0016747">
    <property type="term" value="F:acyltransferase activity, transferring groups other than amino-acyl groups"/>
    <property type="evidence" value="ECO:0007669"/>
    <property type="project" value="InterPro"/>
</dbReference>